<gene>
    <name evidence="14" type="ORF">DI599_19200</name>
</gene>
<evidence type="ECO:0000256" key="10">
    <source>
        <dbReference type="ARBA" id="ARBA00023004"/>
    </source>
</evidence>
<feature type="transmembrane region" description="Helical" evidence="12">
    <location>
        <begin position="218"/>
        <end position="237"/>
    </location>
</feature>
<comment type="similarity">
    <text evidence="2 12">Belongs to the cytochrome ubiquinol oxidase subunit 1 family.</text>
</comment>
<keyword evidence="9 12" id="KW-1133">Transmembrane helix</keyword>
<dbReference type="GO" id="GO:0005886">
    <property type="term" value="C:plasma membrane"/>
    <property type="evidence" value="ECO:0007669"/>
    <property type="project" value="UniProtKB-SubCell"/>
</dbReference>
<dbReference type="PANTHER" id="PTHR30365">
    <property type="entry name" value="CYTOCHROME D UBIQUINOL OXIDASE"/>
    <property type="match status" value="1"/>
</dbReference>
<dbReference type="Pfam" id="PF01654">
    <property type="entry name" value="Cyt_bd_oxida_I"/>
    <property type="match status" value="1"/>
</dbReference>
<evidence type="ECO:0000256" key="9">
    <source>
        <dbReference type="ARBA" id="ARBA00022989"/>
    </source>
</evidence>
<dbReference type="PIRSF" id="PIRSF006446">
    <property type="entry name" value="Cyt_quinol_oxidase_1"/>
    <property type="match status" value="1"/>
</dbReference>
<evidence type="ECO:0000256" key="4">
    <source>
        <dbReference type="ARBA" id="ARBA00022475"/>
    </source>
</evidence>
<evidence type="ECO:0000313" key="15">
    <source>
        <dbReference type="Proteomes" id="UP000249198"/>
    </source>
</evidence>
<evidence type="ECO:0000256" key="13">
    <source>
        <dbReference type="SAM" id="MobiDB-lite"/>
    </source>
</evidence>
<dbReference type="EMBL" id="QFOH01000029">
    <property type="protein sequence ID" value="PZP21421.1"/>
    <property type="molecule type" value="Genomic_DNA"/>
</dbReference>
<evidence type="ECO:0000256" key="12">
    <source>
        <dbReference type="PIRNR" id="PIRNR006446"/>
    </source>
</evidence>
<comment type="caution">
    <text evidence="14">The sequence shown here is derived from an EMBL/GenBank/DDBJ whole genome shotgun (WGS) entry which is preliminary data.</text>
</comment>
<keyword evidence="10 12" id="KW-0408">Iron</keyword>
<feature type="transmembrane region" description="Helical" evidence="12">
    <location>
        <begin position="359"/>
        <end position="380"/>
    </location>
</feature>
<dbReference type="InterPro" id="IPR002585">
    <property type="entry name" value="Cyt-d_ubiquinol_oxidase_su_1"/>
</dbReference>
<comment type="subcellular location">
    <subcellularLocation>
        <location evidence="12">Cell inner membrane</location>
    </subcellularLocation>
    <subcellularLocation>
        <location evidence="1">Cell membrane</location>
        <topology evidence="1">Multi-pass membrane protein</topology>
    </subcellularLocation>
</comment>
<dbReference type="GO" id="GO:0009055">
    <property type="term" value="F:electron transfer activity"/>
    <property type="evidence" value="ECO:0007669"/>
    <property type="project" value="UniProtKB-UniRule"/>
</dbReference>
<keyword evidence="6 12" id="KW-0812">Transmembrane</keyword>
<feature type="region of interest" description="Disordered" evidence="13">
    <location>
        <begin position="445"/>
        <end position="470"/>
    </location>
</feature>
<feature type="transmembrane region" description="Helical" evidence="12">
    <location>
        <begin position="96"/>
        <end position="119"/>
    </location>
</feature>
<feature type="transmembrane region" description="Helical" evidence="12">
    <location>
        <begin position="408"/>
        <end position="431"/>
    </location>
</feature>
<evidence type="ECO:0000256" key="1">
    <source>
        <dbReference type="ARBA" id="ARBA00004651"/>
    </source>
</evidence>
<evidence type="ECO:0000256" key="6">
    <source>
        <dbReference type="ARBA" id="ARBA00022692"/>
    </source>
</evidence>
<protein>
    <submittedName>
        <fullName evidence="14">Cytochrome ubiquinol oxidase subunit I</fullName>
    </submittedName>
</protein>
<feature type="transmembrane region" description="Helical" evidence="12">
    <location>
        <begin position="184"/>
        <end position="206"/>
    </location>
</feature>
<evidence type="ECO:0000256" key="5">
    <source>
        <dbReference type="ARBA" id="ARBA00022617"/>
    </source>
</evidence>
<dbReference type="GO" id="GO:0019646">
    <property type="term" value="P:aerobic electron transport chain"/>
    <property type="evidence" value="ECO:0007669"/>
    <property type="project" value="InterPro"/>
</dbReference>
<keyword evidence="5 12" id="KW-0349">Heme</keyword>
<accession>A0A2W5CQJ3</accession>
<dbReference type="RefSeq" id="WP_273234379.1">
    <property type="nucleotide sequence ID" value="NZ_QFOH01000029.1"/>
</dbReference>
<evidence type="ECO:0000256" key="8">
    <source>
        <dbReference type="ARBA" id="ARBA00022982"/>
    </source>
</evidence>
<evidence type="ECO:0000256" key="3">
    <source>
        <dbReference type="ARBA" id="ARBA00022448"/>
    </source>
</evidence>
<dbReference type="Proteomes" id="UP000249198">
    <property type="component" value="Unassembled WGS sequence"/>
</dbReference>
<dbReference type="GO" id="GO:0070069">
    <property type="term" value="C:cytochrome complex"/>
    <property type="evidence" value="ECO:0007669"/>
    <property type="project" value="UniProtKB-UniRule"/>
</dbReference>
<dbReference type="PANTHER" id="PTHR30365:SF14">
    <property type="entry name" value="CYTOCHROME BD MENAQUINOL OXIDASE SUBUNIT I-RELATED"/>
    <property type="match status" value="1"/>
</dbReference>
<feature type="transmembrane region" description="Helical" evidence="12">
    <location>
        <begin position="325"/>
        <end position="347"/>
    </location>
</feature>
<organism evidence="14 15">
    <name type="scientific">Pseudomonas kuykendallii</name>
    <dbReference type="NCBI Taxonomy" id="1007099"/>
    <lineage>
        <taxon>Bacteria</taxon>
        <taxon>Pseudomonadati</taxon>
        <taxon>Pseudomonadota</taxon>
        <taxon>Gammaproteobacteria</taxon>
        <taxon>Pseudomonadales</taxon>
        <taxon>Pseudomonadaceae</taxon>
        <taxon>Pseudomonas</taxon>
    </lineage>
</organism>
<dbReference type="GO" id="GO:0046872">
    <property type="term" value="F:metal ion binding"/>
    <property type="evidence" value="ECO:0007669"/>
    <property type="project" value="UniProtKB-UniRule"/>
</dbReference>
<keyword evidence="7 12" id="KW-0479">Metal-binding</keyword>
<name>A0A2W5CQJ3_9PSED</name>
<feature type="transmembrane region" description="Helical" evidence="12">
    <location>
        <begin position="126"/>
        <end position="146"/>
    </location>
</feature>
<proteinExistence type="inferred from homology"/>
<keyword evidence="11 12" id="KW-0472">Membrane</keyword>
<feature type="transmembrane region" description="Helical" evidence="12">
    <location>
        <begin position="55"/>
        <end position="76"/>
    </location>
</feature>
<evidence type="ECO:0000256" key="2">
    <source>
        <dbReference type="ARBA" id="ARBA00009819"/>
    </source>
</evidence>
<evidence type="ECO:0000256" key="11">
    <source>
        <dbReference type="ARBA" id="ARBA00023136"/>
    </source>
</evidence>
<dbReference type="AlphaFoldDB" id="A0A2W5CQJ3"/>
<dbReference type="GO" id="GO:0016682">
    <property type="term" value="F:oxidoreductase activity, acting on diphenols and related substances as donors, oxygen as acceptor"/>
    <property type="evidence" value="ECO:0007669"/>
    <property type="project" value="TreeGrafter"/>
</dbReference>
<keyword evidence="4 12" id="KW-1003">Cell membrane</keyword>
<keyword evidence="3 12" id="KW-0813">Transport</keyword>
<evidence type="ECO:0000313" key="14">
    <source>
        <dbReference type="EMBL" id="PZP21421.1"/>
    </source>
</evidence>
<reference evidence="14 15" key="1">
    <citation type="submission" date="2017-08" db="EMBL/GenBank/DDBJ databases">
        <title>Infants hospitalized years apart are colonized by the same room-sourced microbial strains.</title>
        <authorList>
            <person name="Brooks B."/>
            <person name="Olm M.R."/>
            <person name="Firek B.A."/>
            <person name="Baker R."/>
            <person name="Thomas B.C."/>
            <person name="Morowitz M.J."/>
            <person name="Banfield J.F."/>
        </authorList>
    </citation>
    <scope>NUCLEOTIDE SEQUENCE [LARGE SCALE GENOMIC DNA]</scope>
    <source>
        <strain evidence="14">S2_009_000_R2_77</strain>
    </source>
</reference>
<dbReference type="GO" id="GO:0020037">
    <property type="term" value="F:heme binding"/>
    <property type="evidence" value="ECO:0007669"/>
    <property type="project" value="TreeGrafter"/>
</dbReference>
<feature type="transmembrane region" description="Helical" evidence="12">
    <location>
        <begin position="20"/>
        <end position="43"/>
    </location>
</feature>
<sequence length="470" mass="51513">MTWTALELARLQFAFSVSFHIVLAGFTIGLALFLCLMEALWLWKRQQRFWITYQYWLKVYALNVAVGIVSGVVLEYEFGSNWSVLAARAGAVIGPLMYYEVLAAFFLEAGFLGIMLFGAKKVGPRLHFFATCMVALGSLFSAFWILSANSWMHTPAGFAIDPQGRFIPTDWLAVIFNPSFPYRFAHMLLATILGTACMVGAAGAWHLLRDANNSSARLMFSCGLWVLLVGGLLQVIAGDLHGQNTLRHQPQKVAAMEGSWRRPAAGEGQPLVLFGLPDPETRSNHYQLAIPHLGSLYLRHDWHGTIKSLAEFPAGEIPHVPTVFFAFRLMVGMGLLMIAVGIAGLLLRRRGRLYRSRRLQWASVAIAPAGFVALLAGWVVTESGRQPYTVYGLLKTADSLSPVPYEMVAASTLALVLVYAGVFGIGMFYLFRTLRCAPECGEQGPASELAERTGRGGMPGRSAADLEGQG</sequence>
<evidence type="ECO:0000256" key="7">
    <source>
        <dbReference type="ARBA" id="ARBA00022723"/>
    </source>
</evidence>
<keyword evidence="8 12" id="KW-0249">Electron transport</keyword>